<feature type="transmembrane region" description="Helical" evidence="19">
    <location>
        <begin position="100"/>
        <end position="122"/>
    </location>
</feature>
<evidence type="ECO:0000256" key="6">
    <source>
        <dbReference type="ARBA" id="ARBA00008406"/>
    </source>
</evidence>
<keyword evidence="14 19" id="KW-0472">Membrane</keyword>
<comment type="similarity">
    <text evidence="6">In the C-terminal section; belongs to the phytoene/squalene synthase family.</text>
</comment>
<comment type="pathway">
    <text evidence="3">Carotenoid biosynthesis; beta-carotene biosynthesis.</text>
</comment>
<keyword evidence="10" id="KW-0808">Transferase</keyword>
<keyword evidence="16" id="KW-0511">Multifunctional enzyme</keyword>
<dbReference type="GO" id="GO:0016872">
    <property type="term" value="F:intramolecular lyase activity"/>
    <property type="evidence" value="ECO:0007669"/>
    <property type="project" value="InterPro"/>
</dbReference>
<evidence type="ECO:0000256" key="19">
    <source>
        <dbReference type="SAM" id="Phobius"/>
    </source>
</evidence>
<comment type="catalytic activity">
    <reaction evidence="17">
        <text>gamma-carotene = all-trans-beta-carotene</text>
        <dbReference type="Rhea" id="RHEA:32239"/>
        <dbReference type="ChEBI" id="CHEBI:17579"/>
        <dbReference type="ChEBI" id="CHEBI:27740"/>
        <dbReference type="EC" id="5.5.1.19"/>
    </reaction>
</comment>
<dbReference type="PANTHER" id="PTHR31480">
    <property type="entry name" value="BIFUNCTIONAL LYCOPENE CYCLASE/PHYTOENE SYNTHASE"/>
    <property type="match status" value="1"/>
</dbReference>
<evidence type="ECO:0000256" key="17">
    <source>
        <dbReference type="ARBA" id="ARBA00029313"/>
    </source>
</evidence>
<evidence type="ECO:0000256" key="14">
    <source>
        <dbReference type="ARBA" id="ARBA00023136"/>
    </source>
</evidence>
<evidence type="ECO:0000256" key="9">
    <source>
        <dbReference type="ARBA" id="ARBA00018909"/>
    </source>
</evidence>
<dbReference type="InterPro" id="IPR019845">
    <property type="entry name" value="Squalene/phytoene_synthase_CS"/>
</dbReference>
<dbReference type="InterPro" id="IPR017825">
    <property type="entry name" value="Lycopene_cyclase_dom"/>
</dbReference>
<comment type="subcellular location">
    <subcellularLocation>
        <location evidence="2">Membrane</location>
        <topology evidence="2">Multi-pass membrane protein</topology>
    </subcellularLocation>
</comment>
<keyword evidence="21" id="KW-1185">Reference proteome</keyword>
<dbReference type="InterPro" id="IPR008949">
    <property type="entry name" value="Isoprenoid_synthase_dom_sf"/>
</dbReference>
<dbReference type="AlphaFoldDB" id="A0A316U1J9"/>
<evidence type="ECO:0000256" key="3">
    <source>
        <dbReference type="ARBA" id="ARBA00005089"/>
    </source>
</evidence>
<reference evidence="20 21" key="1">
    <citation type="journal article" date="2018" name="Mol. Biol. Evol.">
        <title>Broad Genomic Sampling Reveals a Smut Pathogenic Ancestry of the Fungal Clade Ustilaginomycotina.</title>
        <authorList>
            <person name="Kijpornyongpan T."/>
            <person name="Mondo S.J."/>
            <person name="Barry K."/>
            <person name="Sandor L."/>
            <person name="Lee J."/>
            <person name="Lipzen A."/>
            <person name="Pangilinan J."/>
            <person name="LaButti K."/>
            <person name="Hainaut M."/>
            <person name="Henrissat B."/>
            <person name="Grigoriev I.V."/>
            <person name="Spatafora J.W."/>
            <person name="Aime M.C."/>
        </authorList>
    </citation>
    <scope>NUCLEOTIDE SEQUENCE [LARGE SCALE GENOMIC DNA]</scope>
    <source>
        <strain evidence="20 21">MCA 4718</strain>
    </source>
</reference>
<comment type="catalytic activity">
    <reaction evidence="1">
        <text>2 (2E,6E,10E)-geranylgeranyl diphosphate = 15-cis-phytoene + 2 diphosphate</text>
        <dbReference type="Rhea" id="RHEA:34475"/>
        <dbReference type="ChEBI" id="CHEBI:27787"/>
        <dbReference type="ChEBI" id="CHEBI:33019"/>
        <dbReference type="ChEBI" id="CHEBI:58756"/>
        <dbReference type="EC" id="2.5.1.32"/>
    </reaction>
</comment>
<evidence type="ECO:0000256" key="18">
    <source>
        <dbReference type="ARBA" id="ARBA00029335"/>
    </source>
</evidence>
<dbReference type="PROSITE" id="PS01045">
    <property type="entry name" value="SQUALEN_PHYTOEN_SYN_2"/>
    <property type="match status" value="1"/>
</dbReference>
<dbReference type="GO" id="GO:0016765">
    <property type="term" value="F:transferase activity, transferring alkyl or aryl (other than methyl) groups"/>
    <property type="evidence" value="ECO:0007669"/>
    <property type="project" value="InterPro"/>
</dbReference>
<sequence>MDAPSGETADGHNRGSWTSELCQFSYARFHLYLTIPPTVFLYLLNRPFLTRLDRAKLIFLPVIAFVWTTPWDNELVRQRAWRYPRSCVMGTVGYVPIEEYFFFIIQSVKTTLFASFMTRWLLPTFYVFETRAEKQSSLFARWSFVAVSCCFTALLAGLAMTRPGQHTYYLGMILWWCSLPLALLGWGSSNFVARMPWRAGKGAFLITLLLPTAYLWATDIFALRRGTWHINEATSLNIFPIPDLPIEEMIFFFVTNLLLVVASFTFDRCITLARLGVGVSRRERADSSTPPFSPSYLPLNLETIKALWGTFVVMDPPAEDTTGGYDGLSAQCRDLATSLDILSNASKSFSMASLLLPWDLRSDLSVLYAFCRAADDCIDDEESVPESESDHGNAKIRRIALLKDLIAAIYKPNSTESQARAAIRDTLRRFTDQESKGKGTNDLKCQSQEQLRASASSVVPLRNLVPRSLWKELLRGYEKDMHLDMKGIGTALESMEDVVEYAQCVAGCIGEMCVRVVLGRCGVIVPSLEDLNLKRTIDLDKETLEPLAEDDVSLLQRPEGSTSSASRATARYLIHHARRMGVSLQLVNIARDVVDDSIKLRRCYLPRELIERNEPAQPVLEALFAGKVSSDAKGSKDTISPASLRPYCLQLLKIASSLYTASFPSIQALSSKPTQSGLRAACAVYFAISQSILEQSEEEIRAGKRARMSKWRRAYIATKAVYLGRG</sequence>
<dbReference type="GO" id="GO:0045436">
    <property type="term" value="F:lycopene beta cyclase activity"/>
    <property type="evidence" value="ECO:0007669"/>
    <property type="project" value="UniProtKB-ARBA"/>
</dbReference>
<evidence type="ECO:0000256" key="15">
    <source>
        <dbReference type="ARBA" id="ARBA00023235"/>
    </source>
</evidence>
<organism evidence="20 21">
    <name type="scientific">Pseudomicrostroma glucosiphilum</name>
    <dbReference type="NCBI Taxonomy" id="1684307"/>
    <lineage>
        <taxon>Eukaryota</taxon>
        <taxon>Fungi</taxon>
        <taxon>Dikarya</taxon>
        <taxon>Basidiomycota</taxon>
        <taxon>Ustilaginomycotina</taxon>
        <taxon>Exobasidiomycetes</taxon>
        <taxon>Microstromatales</taxon>
        <taxon>Microstromatales incertae sedis</taxon>
        <taxon>Pseudomicrostroma</taxon>
    </lineage>
</organism>
<dbReference type="EMBL" id="KZ819332">
    <property type="protein sequence ID" value="PWN19252.1"/>
    <property type="molecule type" value="Genomic_DNA"/>
</dbReference>
<evidence type="ECO:0000256" key="5">
    <source>
        <dbReference type="ARBA" id="ARBA00008247"/>
    </source>
</evidence>
<protein>
    <recommendedName>
        <fullName evidence="9">Bifunctional lycopene cyclase/phytoene synthase</fullName>
        <ecNumber evidence="8">2.5.1.32</ecNumber>
        <ecNumber evidence="7">5.5.1.19</ecNumber>
    </recommendedName>
</protein>
<keyword evidence="13 19" id="KW-1133">Transmembrane helix</keyword>
<dbReference type="InterPro" id="IPR002060">
    <property type="entry name" value="Squ/phyt_synthse"/>
</dbReference>
<dbReference type="Pfam" id="PF00494">
    <property type="entry name" value="SQS_PSY"/>
    <property type="match status" value="1"/>
</dbReference>
<dbReference type="EC" id="5.5.1.19" evidence="7"/>
<dbReference type="Gene3D" id="1.10.600.10">
    <property type="entry name" value="Farnesyl Diphosphate Synthase"/>
    <property type="match status" value="1"/>
</dbReference>
<evidence type="ECO:0000256" key="13">
    <source>
        <dbReference type="ARBA" id="ARBA00022989"/>
    </source>
</evidence>
<feature type="transmembrane region" description="Helical" evidence="19">
    <location>
        <begin position="167"/>
        <end position="187"/>
    </location>
</feature>
<evidence type="ECO:0000256" key="1">
    <source>
        <dbReference type="ARBA" id="ARBA00001805"/>
    </source>
</evidence>
<evidence type="ECO:0000256" key="8">
    <source>
        <dbReference type="ARBA" id="ARBA00012396"/>
    </source>
</evidence>
<dbReference type="STRING" id="1684307.A0A316U1J9"/>
<dbReference type="GO" id="GO:0016117">
    <property type="term" value="P:carotenoid biosynthetic process"/>
    <property type="evidence" value="ECO:0007669"/>
    <property type="project" value="UniProtKB-KW"/>
</dbReference>
<feature type="transmembrane region" description="Helical" evidence="19">
    <location>
        <begin position="142"/>
        <end position="161"/>
    </location>
</feature>
<keyword evidence="11 19" id="KW-0812">Transmembrane</keyword>
<keyword evidence="15" id="KW-0413">Isomerase</keyword>
<dbReference type="GeneID" id="37012158"/>
<evidence type="ECO:0000313" key="20">
    <source>
        <dbReference type="EMBL" id="PWN19252.1"/>
    </source>
</evidence>
<keyword evidence="12" id="KW-0125">Carotenoid biosynthesis</keyword>
<feature type="transmembrane region" description="Helical" evidence="19">
    <location>
        <begin position="26"/>
        <end position="43"/>
    </location>
</feature>
<comment type="similarity">
    <text evidence="5">In the N-terminal section; belongs to the lycopene beta-cyclase family.</text>
</comment>
<name>A0A316U1J9_9BASI</name>
<evidence type="ECO:0000256" key="7">
    <source>
        <dbReference type="ARBA" id="ARBA00012242"/>
    </source>
</evidence>
<dbReference type="OrthoDB" id="6600518at2759"/>
<dbReference type="UniPathway" id="UPA00802"/>
<proteinExistence type="inferred from homology"/>
<comment type="pathway">
    <text evidence="4">Carotenoid biosynthesis; phytoene biosynthesis; all-trans-phytoene from geranylgeranyl diphosphate: step 1/1.</text>
</comment>
<dbReference type="SUPFAM" id="SSF48576">
    <property type="entry name" value="Terpenoid synthases"/>
    <property type="match status" value="2"/>
</dbReference>
<evidence type="ECO:0000256" key="12">
    <source>
        <dbReference type="ARBA" id="ARBA00022746"/>
    </source>
</evidence>
<feature type="transmembrane region" description="Helical" evidence="19">
    <location>
        <begin position="199"/>
        <end position="217"/>
    </location>
</feature>
<evidence type="ECO:0000256" key="16">
    <source>
        <dbReference type="ARBA" id="ARBA00023268"/>
    </source>
</evidence>
<evidence type="ECO:0000313" key="21">
    <source>
        <dbReference type="Proteomes" id="UP000245942"/>
    </source>
</evidence>
<evidence type="ECO:0000256" key="10">
    <source>
        <dbReference type="ARBA" id="ARBA00022679"/>
    </source>
</evidence>
<dbReference type="Proteomes" id="UP000245942">
    <property type="component" value="Unassembled WGS sequence"/>
</dbReference>
<evidence type="ECO:0000256" key="2">
    <source>
        <dbReference type="ARBA" id="ARBA00004141"/>
    </source>
</evidence>
<dbReference type="EC" id="2.5.1.32" evidence="8"/>
<feature type="transmembrane region" description="Helical" evidence="19">
    <location>
        <begin position="249"/>
        <end position="266"/>
    </location>
</feature>
<dbReference type="GO" id="GO:0016020">
    <property type="term" value="C:membrane"/>
    <property type="evidence" value="ECO:0007669"/>
    <property type="project" value="UniProtKB-SubCell"/>
</dbReference>
<accession>A0A316U1J9</accession>
<gene>
    <name evidence="20" type="ORF">BCV69DRAFT_251316</name>
</gene>
<evidence type="ECO:0000256" key="4">
    <source>
        <dbReference type="ARBA" id="ARBA00005172"/>
    </source>
</evidence>
<dbReference type="RefSeq" id="XP_025346412.1">
    <property type="nucleotide sequence ID" value="XM_025490424.1"/>
</dbReference>
<comment type="catalytic activity">
    <reaction evidence="18">
        <text>all-trans-lycopene = gamma-carotene</text>
        <dbReference type="Rhea" id="RHEA:32219"/>
        <dbReference type="ChEBI" id="CHEBI:15948"/>
        <dbReference type="ChEBI" id="CHEBI:27740"/>
        <dbReference type="EC" id="5.5.1.19"/>
    </reaction>
</comment>
<dbReference type="NCBIfam" id="TIGR03462">
    <property type="entry name" value="CarR_dom_SF"/>
    <property type="match status" value="2"/>
</dbReference>
<evidence type="ECO:0000256" key="11">
    <source>
        <dbReference type="ARBA" id="ARBA00022692"/>
    </source>
</evidence>
<dbReference type="UniPathway" id="UPA00799">
    <property type="reaction ID" value="UER00773"/>
</dbReference>